<evidence type="ECO:0000313" key="2">
    <source>
        <dbReference type="EMBL" id="KPM05961.1"/>
    </source>
</evidence>
<sequence length="88" mass="10080">MIYLSLLSLGSYRERTEKNLYVATVSGFTGADPLIYREPLRTEQYNPKHLNESAVEFINCGKTIYSRVARVCARDNGGPHKFRKKKNP</sequence>
<dbReference type="PANTHER" id="PTHR11036:SF127">
    <property type="entry name" value="SEMAPHORIN-1A"/>
    <property type="match status" value="1"/>
</dbReference>
<dbReference type="EMBL" id="JXLN01010573">
    <property type="protein sequence ID" value="KPM05961.1"/>
    <property type="molecule type" value="Genomic_DNA"/>
</dbReference>
<dbReference type="PROSITE" id="PS51004">
    <property type="entry name" value="SEMA"/>
    <property type="match status" value="1"/>
</dbReference>
<dbReference type="GO" id="GO:0007411">
    <property type="term" value="P:axon guidance"/>
    <property type="evidence" value="ECO:0007669"/>
    <property type="project" value="TreeGrafter"/>
</dbReference>
<name>A0A132A4Q4_SARSC</name>
<organism evidence="2 3">
    <name type="scientific">Sarcoptes scabiei</name>
    <name type="common">Itch mite</name>
    <name type="synonym">Acarus scabiei</name>
    <dbReference type="NCBI Taxonomy" id="52283"/>
    <lineage>
        <taxon>Eukaryota</taxon>
        <taxon>Metazoa</taxon>
        <taxon>Ecdysozoa</taxon>
        <taxon>Arthropoda</taxon>
        <taxon>Chelicerata</taxon>
        <taxon>Arachnida</taxon>
        <taxon>Acari</taxon>
        <taxon>Acariformes</taxon>
        <taxon>Sarcoptiformes</taxon>
        <taxon>Astigmata</taxon>
        <taxon>Psoroptidia</taxon>
        <taxon>Sarcoptoidea</taxon>
        <taxon>Sarcoptidae</taxon>
        <taxon>Sarcoptinae</taxon>
        <taxon>Sarcoptes</taxon>
    </lineage>
</organism>
<dbReference type="GO" id="GO:0005886">
    <property type="term" value="C:plasma membrane"/>
    <property type="evidence" value="ECO:0007669"/>
    <property type="project" value="TreeGrafter"/>
</dbReference>
<proteinExistence type="predicted"/>
<gene>
    <name evidence="2" type="ORF">QR98_0044340</name>
</gene>
<dbReference type="Gene3D" id="2.130.10.10">
    <property type="entry name" value="YVTN repeat-like/Quinoprotein amine dehydrogenase"/>
    <property type="match status" value="1"/>
</dbReference>
<reference evidence="2 3" key="1">
    <citation type="journal article" date="2015" name="Parasit. Vectors">
        <title>Draft genome of the scabies mite.</title>
        <authorList>
            <person name="Rider S.D.Jr."/>
            <person name="Morgan M.S."/>
            <person name="Arlian L.G."/>
        </authorList>
    </citation>
    <scope>NUCLEOTIDE SEQUENCE [LARGE SCALE GENOMIC DNA]</scope>
    <source>
        <strain evidence="2">Arlian Lab</strain>
    </source>
</reference>
<protein>
    <submittedName>
        <fullName evidence="2">Semaphorin-1A-like protein 2</fullName>
    </submittedName>
</protein>
<dbReference type="SUPFAM" id="SSF101912">
    <property type="entry name" value="Sema domain"/>
    <property type="match status" value="1"/>
</dbReference>
<dbReference type="GO" id="GO:0071526">
    <property type="term" value="P:semaphorin-plexin signaling pathway"/>
    <property type="evidence" value="ECO:0007669"/>
    <property type="project" value="TreeGrafter"/>
</dbReference>
<dbReference type="GO" id="GO:0045499">
    <property type="term" value="F:chemorepellent activity"/>
    <property type="evidence" value="ECO:0007669"/>
    <property type="project" value="TreeGrafter"/>
</dbReference>
<dbReference type="VEuPathDB" id="VectorBase:SSCA004277"/>
<dbReference type="Proteomes" id="UP000616769">
    <property type="component" value="Unassembled WGS sequence"/>
</dbReference>
<dbReference type="PANTHER" id="PTHR11036">
    <property type="entry name" value="SEMAPHORIN"/>
    <property type="match status" value="1"/>
</dbReference>
<dbReference type="GO" id="GO:0030335">
    <property type="term" value="P:positive regulation of cell migration"/>
    <property type="evidence" value="ECO:0007669"/>
    <property type="project" value="TreeGrafter"/>
</dbReference>
<evidence type="ECO:0000256" key="1">
    <source>
        <dbReference type="PROSITE-ProRule" id="PRU00352"/>
    </source>
</evidence>
<evidence type="ECO:0000313" key="3">
    <source>
        <dbReference type="Proteomes" id="UP000616769"/>
    </source>
</evidence>
<dbReference type="OrthoDB" id="9988752at2759"/>
<comment type="caution">
    <text evidence="1">Lacks conserved residue(s) required for the propagation of feature annotation.</text>
</comment>
<dbReference type="InterPro" id="IPR001627">
    <property type="entry name" value="Semap_dom"/>
</dbReference>
<dbReference type="InterPro" id="IPR036352">
    <property type="entry name" value="Semap_dom_sf"/>
</dbReference>
<dbReference type="InterPro" id="IPR015943">
    <property type="entry name" value="WD40/YVTN_repeat-like_dom_sf"/>
</dbReference>
<dbReference type="InterPro" id="IPR027231">
    <property type="entry name" value="Semaphorin"/>
</dbReference>
<dbReference type="GO" id="GO:0030215">
    <property type="term" value="F:semaphorin receptor binding"/>
    <property type="evidence" value="ECO:0007669"/>
    <property type="project" value="InterPro"/>
</dbReference>
<accession>A0A132A4Q4</accession>
<comment type="caution">
    <text evidence="2">The sequence shown here is derived from an EMBL/GenBank/DDBJ whole genome shotgun (WGS) entry which is preliminary data.</text>
</comment>
<dbReference type="AlphaFoldDB" id="A0A132A4Q4"/>